<dbReference type="InterPro" id="IPR052058">
    <property type="entry name" value="Alcohol_O-acetyltransferase"/>
</dbReference>
<evidence type="ECO:0008006" key="3">
    <source>
        <dbReference type="Google" id="ProtNLM"/>
    </source>
</evidence>
<name>A0A8J5CHV2_CHIOP</name>
<proteinExistence type="predicted"/>
<accession>A0A8J5CHV2</accession>
<protein>
    <recommendedName>
        <fullName evidence="3">Condensation domain-containing protein</fullName>
    </recommendedName>
</protein>
<dbReference type="OrthoDB" id="6340540at2759"/>
<comment type="caution">
    <text evidence="1">The sequence shown here is derived from an EMBL/GenBank/DDBJ whole genome shotgun (WGS) entry which is preliminary data.</text>
</comment>
<sequence length="363" mass="40426">MEEVTSLCQIVIIPEAQDPGAPACRITTHPHRYTLLSATHHALFDGNTTVGILYLFLETLNQILDGKTVDDSVTKGNLLQSKIIQEAENEILSNEIQSTIPENSLGSEPVILKGFPPLGGHSHTTKFLFNTIESDAMAIIKGACKREGVTFHSALMAAYQTATMNLLQSSGVQDDTATFCVNMTTDLRRYMAENTFPIHGLHTGRSKMFIETNNTQKSEFWDLARNIEKKKNITLLHSQDLLRQMVAVEKSHLEEESSPQIFIYGIAGLRAQENAPSNIVQVMGGISYIFVHNTFMMSFFSYFICKGRYVFAFSYASNLLAEKTAGMLKVKTFQILEKRSQSEGGVEGKKIVYFQRASLSTIC</sequence>
<evidence type="ECO:0000313" key="2">
    <source>
        <dbReference type="Proteomes" id="UP000770661"/>
    </source>
</evidence>
<dbReference type="EMBL" id="JACEEZ010023040">
    <property type="protein sequence ID" value="KAG0711780.1"/>
    <property type="molecule type" value="Genomic_DNA"/>
</dbReference>
<dbReference type="PANTHER" id="PTHR28037">
    <property type="entry name" value="ALCOHOL O-ACETYLTRANSFERASE 1-RELATED"/>
    <property type="match status" value="1"/>
</dbReference>
<dbReference type="PANTHER" id="PTHR28037:SF1">
    <property type="entry name" value="ALCOHOL O-ACETYLTRANSFERASE 1-RELATED"/>
    <property type="match status" value="1"/>
</dbReference>
<evidence type="ECO:0000313" key="1">
    <source>
        <dbReference type="EMBL" id="KAG0711780.1"/>
    </source>
</evidence>
<dbReference type="AlphaFoldDB" id="A0A8J5CHV2"/>
<keyword evidence="2" id="KW-1185">Reference proteome</keyword>
<dbReference type="Proteomes" id="UP000770661">
    <property type="component" value="Unassembled WGS sequence"/>
</dbReference>
<gene>
    <name evidence="1" type="ORF">GWK47_019910</name>
</gene>
<reference evidence="1" key="1">
    <citation type="submission" date="2020-07" db="EMBL/GenBank/DDBJ databases">
        <title>The High-quality genome of the commercially important snow crab, Chionoecetes opilio.</title>
        <authorList>
            <person name="Jeong J.-H."/>
            <person name="Ryu S."/>
        </authorList>
    </citation>
    <scope>NUCLEOTIDE SEQUENCE</scope>
    <source>
        <strain evidence="1">MADBK_172401_WGS</strain>
        <tissue evidence="1">Digestive gland</tissue>
    </source>
</reference>
<organism evidence="1 2">
    <name type="scientific">Chionoecetes opilio</name>
    <name type="common">Atlantic snow crab</name>
    <name type="synonym">Cancer opilio</name>
    <dbReference type="NCBI Taxonomy" id="41210"/>
    <lineage>
        <taxon>Eukaryota</taxon>
        <taxon>Metazoa</taxon>
        <taxon>Ecdysozoa</taxon>
        <taxon>Arthropoda</taxon>
        <taxon>Crustacea</taxon>
        <taxon>Multicrustacea</taxon>
        <taxon>Malacostraca</taxon>
        <taxon>Eumalacostraca</taxon>
        <taxon>Eucarida</taxon>
        <taxon>Decapoda</taxon>
        <taxon>Pleocyemata</taxon>
        <taxon>Brachyura</taxon>
        <taxon>Eubrachyura</taxon>
        <taxon>Majoidea</taxon>
        <taxon>Majidae</taxon>
        <taxon>Chionoecetes</taxon>
    </lineage>
</organism>